<keyword evidence="4" id="KW-0547">Nucleotide-binding</keyword>
<reference evidence="10 11" key="1">
    <citation type="submission" date="2020-08" db="EMBL/GenBank/DDBJ databases">
        <title>Genomic Encyclopedia of Archaeal and Bacterial Type Strains, Phase II (KMG-II): from individual species to whole genera.</title>
        <authorList>
            <person name="Goeker M."/>
        </authorList>
    </citation>
    <scope>NUCLEOTIDE SEQUENCE [LARGE SCALE GENOMIC DNA]</scope>
    <source>
        <strain evidence="10 11">DSM 43850</strain>
    </source>
</reference>
<dbReference type="EMBL" id="JACJID010000001">
    <property type="protein sequence ID" value="MBA8923398.1"/>
    <property type="molecule type" value="Genomic_DNA"/>
</dbReference>
<keyword evidence="6" id="KW-0061">Asparagine biosynthesis</keyword>
<dbReference type="SUPFAM" id="SSF52402">
    <property type="entry name" value="Adenine nucleotide alpha hydrolases-like"/>
    <property type="match status" value="1"/>
</dbReference>
<evidence type="ECO:0000256" key="5">
    <source>
        <dbReference type="ARBA" id="ARBA00022840"/>
    </source>
</evidence>
<dbReference type="PIRSF" id="PIRSF001589">
    <property type="entry name" value="Asn_synthetase_glu-h"/>
    <property type="match status" value="1"/>
</dbReference>
<dbReference type="RefSeq" id="WP_182836192.1">
    <property type="nucleotide sequence ID" value="NZ_BAAABQ010000063.1"/>
</dbReference>
<evidence type="ECO:0000256" key="2">
    <source>
        <dbReference type="ARBA" id="ARBA00005752"/>
    </source>
</evidence>
<dbReference type="CDD" id="cd00712">
    <property type="entry name" value="AsnB"/>
    <property type="match status" value="1"/>
</dbReference>
<dbReference type="InterPro" id="IPR029055">
    <property type="entry name" value="Ntn_hydrolases_N"/>
</dbReference>
<dbReference type="Proteomes" id="UP000517916">
    <property type="component" value="Unassembled WGS sequence"/>
</dbReference>
<evidence type="ECO:0000259" key="9">
    <source>
        <dbReference type="PROSITE" id="PS51278"/>
    </source>
</evidence>
<dbReference type="PANTHER" id="PTHR43284">
    <property type="entry name" value="ASPARAGINE SYNTHETASE (GLUTAMINE-HYDROLYZING)"/>
    <property type="match status" value="1"/>
</dbReference>
<dbReference type="Gene3D" id="3.40.50.620">
    <property type="entry name" value="HUPs"/>
    <property type="match status" value="1"/>
</dbReference>
<keyword evidence="7" id="KW-0315">Glutamine amidotransferase</keyword>
<comment type="pathway">
    <text evidence="1">Amino-acid biosynthesis; L-asparagine biosynthesis; L-asparagine from L-aspartate (L-Gln route): step 1/1.</text>
</comment>
<dbReference type="InterPro" id="IPR014729">
    <property type="entry name" value="Rossmann-like_a/b/a_fold"/>
</dbReference>
<dbReference type="InterPro" id="IPR051786">
    <property type="entry name" value="ASN_synthetase/amidase"/>
</dbReference>
<dbReference type="InterPro" id="IPR017932">
    <property type="entry name" value="GATase_2_dom"/>
</dbReference>
<evidence type="ECO:0000256" key="6">
    <source>
        <dbReference type="ARBA" id="ARBA00022888"/>
    </source>
</evidence>
<sequence>MCGITGWVAFHRDLSREQGALEAMTGTMANRGPDASGTWVDRQGGHAALGHRRLAVVDVEGGVQPMAVDTPTGTVAMVYSGEVYNYTELREELRRRGHTFRTASDTEVVLHGYLEWGRAVAEHLNGMYAFAVWDARAAALVMVRDRMGVKPLYYYPTDDGVLFGSEPKAILANPLAAPVVDLDSLRELFGFIKNPGHAVWAGMREVKPGTVTTVDVNGIHEATYWSLPVIEHGDGQDATVAHVRELLEDIVARQLVSDVPRGALLSGGLDSSAITALSAEHLAVAGEKLHSFAVDFTGQGENFAPDAERHTHDMPFAHEVAARADTVHTDMVLDSGSLAVPGIRRAVITARDVPAGTGDTDTSLYQLFREIQQHVTVALSGESADELFGGYRWHHELRLEEAATFPWIAFSGHHHGRDGHVLRPELRAALDVQGYVRDHYATAVAEVEHLPGDDEQARRRRVVNHLGLTRFLRMMLDRKDRLSMAVGLEVRVPFCDHRLVEYVYNAPWSMKTFDGREKSLLRAAVRDVVPASVVQRVKSAYPSVQAPDYLAAVRGQAARLLHEQDHPVFELVHRLWLRAAVEADPGQVDVTTRSGLERCLNLAEWLEVYRPRLSLS</sequence>
<gene>
    <name evidence="10" type="ORF">BC739_000595</name>
</gene>
<dbReference type="GO" id="GO:0004066">
    <property type="term" value="F:asparagine synthase (glutamine-hydrolyzing) activity"/>
    <property type="evidence" value="ECO:0007669"/>
    <property type="project" value="UniProtKB-EC"/>
</dbReference>
<dbReference type="Gene3D" id="3.60.20.10">
    <property type="entry name" value="Glutamine Phosphoribosylpyrophosphate, subunit 1, domain 1"/>
    <property type="match status" value="1"/>
</dbReference>
<dbReference type="CDD" id="cd01991">
    <property type="entry name" value="Asn_synthase_B_C"/>
    <property type="match status" value="1"/>
</dbReference>
<organism evidence="10 11">
    <name type="scientific">Kutzneria viridogrisea</name>
    <dbReference type="NCBI Taxonomy" id="47990"/>
    <lineage>
        <taxon>Bacteria</taxon>
        <taxon>Bacillati</taxon>
        <taxon>Actinomycetota</taxon>
        <taxon>Actinomycetes</taxon>
        <taxon>Pseudonocardiales</taxon>
        <taxon>Pseudonocardiaceae</taxon>
        <taxon>Kutzneria</taxon>
    </lineage>
</organism>
<dbReference type="InterPro" id="IPR006426">
    <property type="entry name" value="Asn_synth_AEB"/>
</dbReference>
<evidence type="ECO:0000313" key="10">
    <source>
        <dbReference type="EMBL" id="MBA8923398.1"/>
    </source>
</evidence>
<dbReference type="SUPFAM" id="SSF56235">
    <property type="entry name" value="N-terminal nucleophile aminohydrolases (Ntn hydrolases)"/>
    <property type="match status" value="1"/>
</dbReference>
<feature type="domain" description="Glutamine amidotransferase type-2" evidence="9">
    <location>
        <begin position="2"/>
        <end position="217"/>
    </location>
</feature>
<comment type="caution">
    <text evidence="10">The sequence shown here is derived from an EMBL/GenBank/DDBJ whole genome shotgun (WGS) entry which is preliminary data.</text>
</comment>
<proteinExistence type="inferred from homology"/>
<dbReference type="PROSITE" id="PS51278">
    <property type="entry name" value="GATASE_TYPE_2"/>
    <property type="match status" value="1"/>
</dbReference>
<evidence type="ECO:0000256" key="7">
    <source>
        <dbReference type="ARBA" id="ARBA00022962"/>
    </source>
</evidence>
<dbReference type="PANTHER" id="PTHR43284:SF1">
    <property type="entry name" value="ASPARAGINE SYNTHETASE"/>
    <property type="match status" value="1"/>
</dbReference>
<keyword evidence="6" id="KW-0028">Amino-acid biosynthesis</keyword>
<dbReference type="NCBIfam" id="TIGR01536">
    <property type="entry name" value="asn_synth_AEB"/>
    <property type="match status" value="1"/>
</dbReference>
<evidence type="ECO:0000256" key="4">
    <source>
        <dbReference type="ARBA" id="ARBA00022741"/>
    </source>
</evidence>
<dbReference type="InterPro" id="IPR033738">
    <property type="entry name" value="AsnB_N"/>
</dbReference>
<evidence type="ECO:0000256" key="1">
    <source>
        <dbReference type="ARBA" id="ARBA00005187"/>
    </source>
</evidence>
<comment type="similarity">
    <text evidence="2">Belongs to the asparagine synthetase family.</text>
</comment>
<comment type="catalytic activity">
    <reaction evidence="8">
        <text>L-aspartate + L-glutamine + ATP + H2O = L-asparagine + L-glutamate + AMP + diphosphate + H(+)</text>
        <dbReference type="Rhea" id="RHEA:12228"/>
        <dbReference type="ChEBI" id="CHEBI:15377"/>
        <dbReference type="ChEBI" id="CHEBI:15378"/>
        <dbReference type="ChEBI" id="CHEBI:29985"/>
        <dbReference type="ChEBI" id="CHEBI:29991"/>
        <dbReference type="ChEBI" id="CHEBI:30616"/>
        <dbReference type="ChEBI" id="CHEBI:33019"/>
        <dbReference type="ChEBI" id="CHEBI:58048"/>
        <dbReference type="ChEBI" id="CHEBI:58359"/>
        <dbReference type="ChEBI" id="CHEBI:456215"/>
        <dbReference type="EC" id="6.3.5.4"/>
    </reaction>
</comment>
<keyword evidence="11" id="KW-1185">Reference proteome</keyword>
<evidence type="ECO:0000256" key="3">
    <source>
        <dbReference type="ARBA" id="ARBA00012737"/>
    </source>
</evidence>
<evidence type="ECO:0000313" key="11">
    <source>
        <dbReference type="Proteomes" id="UP000517916"/>
    </source>
</evidence>
<dbReference type="Pfam" id="PF00733">
    <property type="entry name" value="Asn_synthase"/>
    <property type="match status" value="1"/>
</dbReference>
<keyword evidence="10" id="KW-0436">Ligase</keyword>
<dbReference type="InterPro" id="IPR001962">
    <property type="entry name" value="Asn_synthase"/>
</dbReference>
<name>A0ABR6B954_9PSEU</name>
<dbReference type="Pfam" id="PF13537">
    <property type="entry name" value="GATase_7"/>
    <property type="match status" value="1"/>
</dbReference>
<keyword evidence="5" id="KW-0067">ATP-binding</keyword>
<accession>A0ABR6B954</accession>
<protein>
    <recommendedName>
        <fullName evidence="3">asparagine synthase (glutamine-hydrolyzing)</fullName>
        <ecNumber evidence="3">6.3.5.4</ecNumber>
    </recommendedName>
</protein>
<evidence type="ECO:0000256" key="8">
    <source>
        <dbReference type="ARBA" id="ARBA00048741"/>
    </source>
</evidence>
<dbReference type="EC" id="6.3.5.4" evidence="3"/>